<accession>A0A8H4M5V6</accession>
<feature type="repeat" description="ANK" evidence="3">
    <location>
        <begin position="403"/>
        <end position="431"/>
    </location>
</feature>
<dbReference type="AlphaFoldDB" id="A0A8H4M5V6"/>
<evidence type="ECO:0000256" key="1">
    <source>
        <dbReference type="ARBA" id="ARBA00022737"/>
    </source>
</evidence>
<dbReference type="PROSITE" id="PS50297">
    <property type="entry name" value="ANK_REP_REGION"/>
    <property type="match status" value="1"/>
</dbReference>
<dbReference type="EMBL" id="JAAAPX010000007">
    <property type="protein sequence ID" value="KAF4244252.1"/>
    <property type="molecule type" value="Genomic_DNA"/>
</dbReference>
<dbReference type="InterPro" id="IPR002110">
    <property type="entry name" value="Ankyrin_rpt"/>
</dbReference>
<dbReference type="PANTHER" id="PTHR24198">
    <property type="entry name" value="ANKYRIN REPEAT AND PROTEIN KINASE DOMAIN-CONTAINING PROTEIN"/>
    <property type="match status" value="1"/>
</dbReference>
<dbReference type="SMART" id="SM00248">
    <property type="entry name" value="ANK"/>
    <property type="match status" value="4"/>
</dbReference>
<dbReference type="InterPro" id="IPR025676">
    <property type="entry name" value="Clr5_dom"/>
</dbReference>
<evidence type="ECO:0000256" key="4">
    <source>
        <dbReference type="SAM" id="MobiDB-lite"/>
    </source>
</evidence>
<dbReference type="PROSITE" id="PS50088">
    <property type="entry name" value="ANK_REPEAT"/>
    <property type="match status" value="1"/>
</dbReference>
<feature type="domain" description="Clr5" evidence="5">
    <location>
        <begin position="4"/>
        <end position="52"/>
    </location>
</feature>
<organism evidence="6 7">
    <name type="scientific">Aspergillus fumigatiaffinis</name>
    <dbReference type="NCBI Taxonomy" id="340414"/>
    <lineage>
        <taxon>Eukaryota</taxon>
        <taxon>Fungi</taxon>
        <taxon>Dikarya</taxon>
        <taxon>Ascomycota</taxon>
        <taxon>Pezizomycotina</taxon>
        <taxon>Eurotiomycetes</taxon>
        <taxon>Eurotiomycetidae</taxon>
        <taxon>Eurotiales</taxon>
        <taxon>Aspergillaceae</taxon>
        <taxon>Aspergillus</taxon>
        <taxon>Aspergillus subgen. Fumigati</taxon>
    </lineage>
</organism>
<dbReference type="Pfam" id="PF12796">
    <property type="entry name" value="Ank_2"/>
    <property type="match status" value="1"/>
</dbReference>
<feature type="compositionally biased region" description="Polar residues" evidence="4">
    <location>
        <begin position="480"/>
        <end position="489"/>
    </location>
</feature>
<dbReference type="Pfam" id="PF14420">
    <property type="entry name" value="Clr5"/>
    <property type="match status" value="1"/>
</dbReference>
<dbReference type="Proteomes" id="UP000653565">
    <property type="component" value="Unassembled WGS sequence"/>
</dbReference>
<feature type="region of interest" description="Disordered" evidence="4">
    <location>
        <begin position="462"/>
        <end position="567"/>
    </location>
</feature>
<evidence type="ECO:0000313" key="6">
    <source>
        <dbReference type="EMBL" id="KAF4244252.1"/>
    </source>
</evidence>
<feature type="compositionally biased region" description="Polar residues" evidence="4">
    <location>
        <begin position="132"/>
        <end position="172"/>
    </location>
</feature>
<comment type="caution">
    <text evidence="6">The sequence shown here is derived from an EMBL/GenBank/DDBJ whole genome shotgun (WGS) entry which is preliminary data.</text>
</comment>
<dbReference type="Gene3D" id="1.25.40.20">
    <property type="entry name" value="Ankyrin repeat-containing domain"/>
    <property type="match status" value="1"/>
</dbReference>
<reference evidence="6" key="1">
    <citation type="journal article" date="2020" name="bioRxiv">
        <title>Genomic and phenotypic heterogeneity of clinical isolates of the human pathogens Aspergillus fumigatus, Aspergillus lentulus and Aspergillus fumigatiaffinis.</title>
        <authorList>
            <person name="dos Santos R.A.C."/>
            <person name="Steenwyk J.L."/>
            <person name="Rivero-Menendez O."/>
            <person name="Mead M.E."/>
            <person name="Silva L.P."/>
            <person name="Bastos R.W."/>
            <person name="Alastruey-Izquierdo A."/>
            <person name="Goldman G.H."/>
            <person name="Rokas A."/>
        </authorList>
    </citation>
    <scope>NUCLEOTIDE SEQUENCE</scope>
    <source>
        <strain evidence="6">CNM-CM6805</strain>
    </source>
</reference>
<feature type="region of interest" description="Disordered" evidence="4">
    <location>
        <begin position="106"/>
        <end position="172"/>
    </location>
</feature>
<keyword evidence="1" id="KW-0677">Repeat</keyword>
<evidence type="ECO:0000313" key="7">
    <source>
        <dbReference type="Proteomes" id="UP000653565"/>
    </source>
</evidence>
<evidence type="ECO:0000256" key="2">
    <source>
        <dbReference type="ARBA" id="ARBA00023043"/>
    </source>
</evidence>
<protein>
    <recommendedName>
        <fullName evidence="5">Clr5 domain-containing protein</fullName>
    </recommendedName>
</protein>
<dbReference type="PANTHER" id="PTHR24198:SF165">
    <property type="entry name" value="ANKYRIN REPEAT-CONTAINING PROTEIN-RELATED"/>
    <property type="match status" value="1"/>
</dbReference>
<evidence type="ECO:0000259" key="5">
    <source>
        <dbReference type="Pfam" id="PF14420"/>
    </source>
</evidence>
<evidence type="ECO:0000256" key="3">
    <source>
        <dbReference type="PROSITE-ProRule" id="PRU00023"/>
    </source>
</evidence>
<keyword evidence="2 3" id="KW-0040">ANK repeat</keyword>
<feature type="compositionally biased region" description="Low complexity" evidence="4">
    <location>
        <begin position="528"/>
        <end position="543"/>
    </location>
</feature>
<sequence length="567" mass="62717">MSLSDYKDTIHRVYIDEDRTLDDLMRFMNEEYSIVASKDTYKRFFRTWGFRKNKKSDIWTWANHRIEKRRPQKKTDILVNGATINEKKVRKEISRHVSTIDRLNAAAASPATPENYSIATPQGCPTPGQPRMEQSTPSEMTQSEMTSRVSHSAQSQIEPNGSDNDVSASSSEGMIQDKLQEHKLLAQIMEDCGSFIGLWGTAGIPLSQSSLRFSYNTIAEWIVRDDWSAASPSPDISRLLPVGGFDLLHSTYRNDIRRVQLQVPHLTRSVDEDIIRTARFVASAKGCVDVAPVLFSTQVDVDSHYSESLHLAVARNHPEMVSFLIAQKRRYDGQGPWTQICTFGEHERVSQLLIEAGADVNILVDDIANPLYPIAAAALTEDVRLLLQRGVNPSIKKFVHWIPLHWTAHNGHLDVVKLLIEAGADVDSVSVDGFTPLRLMGTSTASKANEIIEFLKQHGAVRNVRRPARQHSSPRRARGTIQTPSSSMVAQAHRPKSVGPFGGAAGSTKSNAHARQGAPSQTAASIQSPALSIRSIPAPSSASVFSPRETGSTLEFSHDPPMPPPVW</sequence>
<dbReference type="OrthoDB" id="4499077at2759"/>
<feature type="compositionally biased region" description="Basic residues" evidence="4">
    <location>
        <begin position="463"/>
        <end position="478"/>
    </location>
</feature>
<name>A0A8H4M5V6_9EURO</name>
<keyword evidence="7" id="KW-1185">Reference proteome</keyword>
<dbReference type="InterPro" id="IPR036770">
    <property type="entry name" value="Ankyrin_rpt-contain_sf"/>
</dbReference>
<feature type="compositionally biased region" description="Polar residues" evidence="4">
    <location>
        <begin position="507"/>
        <end position="527"/>
    </location>
</feature>
<gene>
    <name evidence="6" type="ORF">CNMCM6805_009254</name>
</gene>
<reference evidence="6" key="2">
    <citation type="submission" date="2020-04" db="EMBL/GenBank/DDBJ databases">
        <authorList>
            <person name="Santos R.A.C."/>
            <person name="Steenwyk J.L."/>
            <person name="Rivero-Menendez O."/>
            <person name="Mead M.E."/>
            <person name="Silva L.P."/>
            <person name="Bastos R.W."/>
            <person name="Alastruey-Izquierdo A."/>
            <person name="Goldman G.H."/>
            <person name="Rokas A."/>
        </authorList>
    </citation>
    <scope>NUCLEOTIDE SEQUENCE</scope>
    <source>
        <strain evidence="6">CNM-CM6805</strain>
    </source>
</reference>
<dbReference type="SUPFAM" id="SSF48403">
    <property type="entry name" value="Ankyrin repeat"/>
    <property type="match status" value="1"/>
</dbReference>
<proteinExistence type="predicted"/>